<dbReference type="Proteomes" id="UP000509448">
    <property type="component" value="Chromosome"/>
</dbReference>
<evidence type="ECO:0000313" key="2">
    <source>
        <dbReference type="Proteomes" id="UP000509448"/>
    </source>
</evidence>
<gene>
    <name evidence="1" type="ORF">NAS2_1264</name>
</gene>
<dbReference type="OrthoDB" id="384599at2157"/>
<dbReference type="KEGG" id="ccai:NAS2_1264"/>
<evidence type="ECO:0000313" key="1">
    <source>
        <dbReference type="EMBL" id="BBE42653.1"/>
    </source>
</evidence>
<proteinExistence type="predicted"/>
<sequence>MPRWIGASTAAQTYDLTYDQVVQAVMMGIVRGSETGNGMLVNPVDVEANLDRIRSLPPRFWAYKSHAAKEFGLTRNQIDTAIALGIVRFKKVKNPNYSSGPEATLVAIPDLEANLDRIRSFSQYSRKELAARHRHNVRRRLRERLAFRCPRCGEKIYPHPYVFEDILMGDVDYGRAREDLVIQHYYQVHTDYEKDHQDVDKWLRPEEVYEATKGKFQSFKSLVEWYEGRRGEMGRSERKAWGRIVDGMRYLAAERAEHHYVKVAARLAIADGLIEPIRVGTEEGGTSRSTDVQS</sequence>
<accession>A0A4P2VGT7</accession>
<dbReference type="RefSeq" id="WP_174448865.1">
    <property type="nucleotide sequence ID" value="NZ_AP018732.1"/>
</dbReference>
<dbReference type="EMBL" id="AP018732">
    <property type="protein sequence ID" value="BBE42653.1"/>
    <property type="molecule type" value="Genomic_DNA"/>
</dbReference>
<dbReference type="GeneID" id="55585077"/>
<name>A0A4P2VGT7_9ARCH</name>
<protein>
    <submittedName>
        <fullName evidence="1">Uncharacterized protein</fullName>
    </submittedName>
</protein>
<dbReference type="AlphaFoldDB" id="A0A4P2VGT7"/>
<reference evidence="1 2" key="1">
    <citation type="journal article" date="2019" name="ISME J.">
        <title>Isolation and characterization of a thermophilic sulfur- and iron-reducing thaumarchaeote from a terrestrial acidic hot spring.</title>
        <authorList>
            <person name="Kato S."/>
            <person name="Itoh T."/>
            <person name="Yuki M."/>
            <person name="Nagamori M."/>
            <person name="Ohnishi M."/>
            <person name="Uematsu K."/>
            <person name="Suzuki K."/>
            <person name="Takashina T."/>
            <person name="Ohkuma M."/>
        </authorList>
    </citation>
    <scope>NUCLEOTIDE SEQUENCE [LARGE SCALE GENOMIC DNA]</scope>
    <source>
        <strain evidence="1 2">NAS-02</strain>
    </source>
</reference>
<keyword evidence="2" id="KW-1185">Reference proteome</keyword>
<organism evidence="1 2">
    <name type="scientific">Conexivisphaera calida</name>
    <dbReference type="NCBI Taxonomy" id="1874277"/>
    <lineage>
        <taxon>Archaea</taxon>
        <taxon>Nitrososphaerota</taxon>
        <taxon>Conexivisphaeria</taxon>
        <taxon>Conexivisphaerales</taxon>
        <taxon>Conexivisphaeraceae</taxon>
        <taxon>Conexivisphaera</taxon>
    </lineage>
</organism>